<evidence type="ECO:0000256" key="1">
    <source>
        <dbReference type="SAM" id="MobiDB-lite"/>
    </source>
</evidence>
<dbReference type="InterPro" id="IPR012347">
    <property type="entry name" value="Ferritin-like"/>
</dbReference>
<feature type="chain" id="PRO_5015683788" evidence="2">
    <location>
        <begin position="24"/>
        <end position="221"/>
    </location>
</feature>
<reference evidence="4 5" key="1">
    <citation type="submission" date="2016-04" db="EMBL/GenBank/DDBJ databases">
        <title>Complete genome sequence of Dietzia lutea YIM 80766T, a strain isolated from desert soil in Egypt.</title>
        <authorList>
            <person name="Zhao J."/>
            <person name="Hu B."/>
            <person name="Geng S."/>
            <person name="Nie Y."/>
            <person name="Tang Y."/>
        </authorList>
    </citation>
    <scope>NUCLEOTIDE SEQUENCE [LARGE SCALE GENOMIC DNA]</scope>
    <source>
        <strain evidence="4 5">YIM 80766</strain>
    </source>
</reference>
<evidence type="ECO:0000313" key="5">
    <source>
        <dbReference type="Proteomes" id="UP000244928"/>
    </source>
</evidence>
<evidence type="ECO:0000313" key="4">
    <source>
        <dbReference type="EMBL" id="AWH92541.1"/>
    </source>
</evidence>
<protein>
    <submittedName>
        <fullName evidence="4">DUF305 domain-containing protein</fullName>
    </submittedName>
</protein>
<dbReference type="PANTHER" id="PTHR36933">
    <property type="entry name" value="SLL0788 PROTEIN"/>
    <property type="match status" value="1"/>
</dbReference>
<feature type="region of interest" description="Disordered" evidence="1">
    <location>
        <begin position="26"/>
        <end position="60"/>
    </location>
</feature>
<dbReference type="EMBL" id="CP015449">
    <property type="protein sequence ID" value="AWH92541.1"/>
    <property type="molecule type" value="Genomic_DNA"/>
</dbReference>
<dbReference type="PROSITE" id="PS51257">
    <property type="entry name" value="PROKAR_LIPOPROTEIN"/>
    <property type="match status" value="1"/>
</dbReference>
<proteinExistence type="predicted"/>
<evidence type="ECO:0000259" key="3">
    <source>
        <dbReference type="Pfam" id="PF03713"/>
    </source>
</evidence>
<feature type="domain" description="DUF305" evidence="3">
    <location>
        <begin position="65"/>
        <end position="218"/>
    </location>
</feature>
<dbReference type="PANTHER" id="PTHR36933:SF1">
    <property type="entry name" value="SLL0788 PROTEIN"/>
    <property type="match status" value="1"/>
</dbReference>
<dbReference type="OrthoDB" id="26872at2"/>
<evidence type="ECO:0000256" key="2">
    <source>
        <dbReference type="SAM" id="SignalP"/>
    </source>
</evidence>
<dbReference type="KEGG" id="dlu:A6035_10610"/>
<dbReference type="InterPro" id="IPR005183">
    <property type="entry name" value="DUF305_CopM-like"/>
</dbReference>
<dbReference type="Proteomes" id="UP000244928">
    <property type="component" value="Chromosome"/>
</dbReference>
<keyword evidence="5" id="KW-1185">Reference proteome</keyword>
<dbReference type="Pfam" id="PF03713">
    <property type="entry name" value="DUF305"/>
    <property type="match status" value="1"/>
</dbReference>
<gene>
    <name evidence="4" type="ORF">A6035_10610</name>
</gene>
<accession>A0A2S1R8H9</accession>
<feature type="signal peptide" evidence="2">
    <location>
        <begin position="1"/>
        <end position="23"/>
    </location>
</feature>
<dbReference type="Gene3D" id="1.20.1260.10">
    <property type="match status" value="1"/>
</dbReference>
<name>A0A2S1R8H9_9ACTN</name>
<dbReference type="RefSeq" id="WP_108847778.1">
    <property type="nucleotide sequence ID" value="NZ_CP015449.1"/>
</dbReference>
<feature type="compositionally biased region" description="Low complexity" evidence="1">
    <location>
        <begin position="29"/>
        <end position="52"/>
    </location>
</feature>
<dbReference type="AlphaFoldDB" id="A0A2S1R8H9"/>
<keyword evidence="2" id="KW-0732">Signal</keyword>
<sequence length="221" mass="23063">MARATLLMAATVTASALILTACAESGDDTASAPSTSTGAPAETAAPASGTEPVAPDEGGEHSRADVMFAQTMLPHHEQAVEMSDLLLTKSDIPADVTALAEQIRAEQGPEIEQMTAWLEQWGEPLSPEGGHGGQHGGHGGDMAGMEGMLSQTELEQLADAEGTDAARLFLEGMIAHHEGAIDMARQEVDEGSYQPAVDLARSIIETQQDEIATMRDMLSGV</sequence>
<organism evidence="4 5">
    <name type="scientific">Dietzia lutea</name>
    <dbReference type="NCBI Taxonomy" id="546160"/>
    <lineage>
        <taxon>Bacteria</taxon>
        <taxon>Bacillati</taxon>
        <taxon>Actinomycetota</taxon>
        <taxon>Actinomycetes</taxon>
        <taxon>Mycobacteriales</taxon>
        <taxon>Dietziaceae</taxon>
        <taxon>Dietzia</taxon>
    </lineage>
</organism>